<evidence type="ECO:0000259" key="1">
    <source>
        <dbReference type="PROSITE" id="PS51918"/>
    </source>
</evidence>
<dbReference type="PANTHER" id="PTHR42731:SF1">
    <property type="entry name" value="RADICAL SAM DOMAIN PROTEIN"/>
    <property type="match status" value="1"/>
</dbReference>
<dbReference type="InterPro" id="IPR023404">
    <property type="entry name" value="rSAM_horseshoe"/>
</dbReference>
<organism evidence="2 3">
    <name type="scientific">Anaerolinea thermophila</name>
    <dbReference type="NCBI Taxonomy" id="167964"/>
    <lineage>
        <taxon>Bacteria</taxon>
        <taxon>Bacillati</taxon>
        <taxon>Chloroflexota</taxon>
        <taxon>Anaerolineae</taxon>
        <taxon>Anaerolineales</taxon>
        <taxon>Anaerolineaceae</taxon>
        <taxon>Anaerolinea</taxon>
    </lineage>
</organism>
<dbReference type="Proteomes" id="UP000064249">
    <property type="component" value="Unassembled WGS sequence"/>
</dbReference>
<dbReference type="EMBL" id="LGFU01000124">
    <property type="protein sequence ID" value="KUK45882.1"/>
    <property type="molecule type" value="Genomic_DNA"/>
</dbReference>
<dbReference type="InterPro" id="IPR006638">
    <property type="entry name" value="Elp3/MiaA/NifB-like_rSAM"/>
</dbReference>
<dbReference type="Pfam" id="PF04055">
    <property type="entry name" value="Radical_SAM"/>
    <property type="match status" value="1"/>
</dbReference>
<dbReference type="InterPro" id="IPR023862">
    <property type="entry name" value="CHP03960_rSAM"/>
</dbReference>
<dbReference type="SUPFAM" id="SSF102114">
    <property type="entry name" value="Radical SAM enzymes"/>
    <property type="match status" value="1"/>
</dbReference>
<dbReference type="GO" id="GO:0003824">
    <property type="term" value="F:catalytic activity"/>
    <property type="evidence" value="ECO:0007669"/>
    <property type="project" value="InterPro"/>
</dbReference>
<dbReference type="CDD" id="cd01335">
    <property type="entry name" value="Radical_SAM"/>
    <property type="match status" value="1"/>
</dbReference>
<dbReference type="NCBIfam" id="TIGR03960">
    <property type="entry name" value="rSAM_fuse_unch"/>
    <property type="match status" value="1"/>
</dbReference>
<dbReference type="InterPro" id="IPR007197">
    <property type="entry name" value="rSAM"/>
</dbReference>
<dbReference type="Pfam" id="PF19864">
    <property type="entry name" value="Radical_SAM_N2"/>
    <property type="match status" value="1"/>
</dbReference>
<dbReference type="SFLD" id="SFLDG01082">
    <property type="entry name" value="B12-binding_domain_containing"/>
    <property type="match status" value="1"/>
</dbReference>
<reference evidence="2 3" key="1">
    <citation type="journal article" date="2015" name="MBio">
        <title>Genome-Resolved Metagenomic Analysis Reveals Roles for Candidate Phyla and Other Microbial Community Members in Biogeochemical Transformations in Oil Reservoirs.</title>
        <authorList>
            <person name="Hu P."/>
            <person name="Tom L."/>
            <person name="Singh A."/>
            <person name="Thomas B.C."/>
            <person name="Baker B.J."/>
            <person name="Piceno Y.M."/>
            <person name="Andersen G.L."/>
            <person name="Banfield J.F."/>
        </authorList>
    </citation>
    <scope>NUCLEOTIDE SEQUENCE [LARGE SCALE GENOMIC DNA]</scope>
    <source>
        <strain evidence="2">46_16</strain>
    </source>
</reference>
<dbReference type="SFLD" id="SFLDS00029">
    <property type="entry name" value="Radical_SAM"/>
    <property type="match status" value="1"/>
</dbReference>
<name>A0A117LGH3_9CHLR</name>
<comment type="caution">
    <text evidence="2">The sequence shown here is derived from an EMBL/GenBank/DDBJ whole genome shotgun (WGS) entry which is preliminary data.</text>
</comment>
<protein>
    <recommendedName>
        <fullName evidence="1">Radical SAM core domain-containing protein</fullName>
    </recommendedName>
</protein>
<evidence type="ECO:0000313" key="3">
    <source>
        <dbReference type="Proteomes" id="UP000064249"/>
    </source>
</evidence>
<gene>
    <name evidence="2" type="ORF">XD73_1244</name>
</gene>
<dbReference type="AlphaFoldDB" id="A0A117LGH3"/>
<sequence>MSVLNSDQKSLQRRIERILPTVVKPGRYVGGELNQIHKAWDSVRTHFALVFPDIYDLGQSNLGIALLYDILNKHEDVAAERAFAPWIDMEAAMREAGIPLFSLENKRALSDFDIIGVSLPYETVYTNFINLLNLSNIPLFSKDRSDEMPLVIAGGQAIYNPEPVAPFVDAFVLGEGEEAVLDVVNTYQAWEDKGGSREDLLIRLAEVPGVYVPCLYEVNYRDDGRIKSIQQTHPGASIPIDKRIMAELPQSLTHFMVPNVEVVQERVSVEIMRGCTRGCRFCHAGMVNRPIRERSVEDILDTLREGIRQTGYEEVSLLSLSSSDYSQIIPLINGLGDLLREQQVNITLPSLRIESFSGEIMDALQDLSPGGGFTLAPEAGTERMRNIINKPISDAEFFDTVRAIFEHGWNTIKLYFMIGHPQETLEDVAAIAELAKETLQIGRRIAGGRARIHLGVSTFIPKPHTPFQWAAFDDPVSIQEKISLLHERLHGSKVKMTWNDPMASQHEAWLSRGDRRIADVIYKAWQNGARFDAWREHFNIEIWQKAFADCNLDPDFYGKRARNIEEVLPWDHINAGVKKSFLKRDYEWSMEGKIRPDCRQQCYSCGILTSFNELRLAHPGGGWKCP</sequence>
<feature type="domain" description="Radical SAM core" evidence="1">
    <location>
        <begin position="261"/>
        <end position="500"/>
    </location>
</feature>
<dbReference type="GO" id="GO:0051536">
    <property type="term" value="F:iron-sulfur cluster binding"/>
    <property type="evidence" value="ECO:0007669"/>
    <property type="project" value="InterPro"/>
</dbReference>
<dbReference type="PROSITE" id="PS51918">
    <property type="entry name" value="RADICAL_SAM"/>
    <property type="match status" value="1"/>
</dbReference>
<accession>A0A117LGH3</accession>
<dbReference type="PATRIC" id="fig|167964.4.peg.1356"/>
<proteinExistence type="predicted"/>
<dbReference type="InterPro" id="IPR045784">
    <property type="entry name" value="Radical_SAM_N2"/>
</dbReference>
<dbReference type="PANTHER" id="PTHR42731">
    <property type="entry name" value="SLL1084 PROTEIN"/>
    <property type="match status" value="1"/>
</dbReference>
<dbReference type="InterPro" id="IPR058240">
    <property type="entry name" value="rSAM_sf"/>
</dbReference>
<dbReference type="Gene3D" id="3.80.30.20">
    <property type="entry name" value="tm_1862 like domain"/>
    <property type="match status" value="1"/>
</dbReference>
<dbReference type="SMART" id="SM00729">
    <property type="entry name" value="Elp3"/>
    <property type="match status" value="1"/>
</dbReference>
<evidence type="ECO:0000313" key="2">
    <source>
        <dbReference type="EMBL" id="KUK45882.1"/>
    </source>
</evidence>